<dbReference type="EMBL" id="LNIX01000001">
    <property type="protein sequence ID" value="OXA62518.1"/>
    <property type="molecule type" value="Genomic_DNA"/>
</dbReference>
<protein>
    <submittedName>
        <fullName evidence="2">Uncharacterized protein</fullName>
    </submittedName>
</protein>
<dbReference type="Proteomes" id="UP000198287">
    <property type="component" value="Unassembled WGS sequence"/>
</dbReference>
<proteinExistence type="predicted"/>
<keyword evidence="3" id="KW-1185">Reference proteome</keyword>
<evidence type="ECO:0000256" key="1">
    <source>
        <dbReference type="SAM" id="MobiDB-lite"/>
    </source>
</evidence>
<name>A0A226EZA8_FOLCA</name>
<accession>A0A226EZA8</accession>
<evidence type="ECO:0000313" key="3">
    <source>
        <dbReference type="Proteomes" id="UP000198287"/>
    </source>
</evidence>
<sequence>MMNTRDSSVEQDNDRYKPRREKNSKKHKHHDRERGDHGVEKRRHHHKKDGHKHRVDLSPEGDDTYGSNRSVFKDYGHGQVVGRVETRPSKKSRRDKHVMYDNGNQENCWGEAAEDWDAEAKGRDDNMETEEPSKPEPISYQARHGRYESVYESVAMPKHNVILPPEPRYPQKYEPVYQVDERLQNDVNLYELPHYQRKPERKQYRVGQQFSQFSGYDSPLGGGNRNYNAYPPTNAYPRYPSVKEEPTYSWDDNSNMDYKCAPISETKIHYDYKPSTPSSIKYEPIVVLPPKLSPVVKDLEKEDGECSDSEEESFEAFIGEDPFS</sequence>
<reference evidence="2 3" key="1">
    <citation type="submission" date="2015-12" db="EMBL/GenBank/DDBJ databases">
        <title>The genome of Folsomia candida.</title>
        <authorList>
            <person name="Faddeeva A."/>
            <person name="Derks M.F."/>
            <person name="Anvar Y."/>
            <person name="Smit S."/>
            <person name="Van Straalen N."/>
            <person name="Roelofs D."/>
        </authorList>
    </citation>
    <scope>NUCLEOTIDE SEQUENCE [LARGE SCALE GENOMIC DNA]</scope>
    <source>
        <strain evidence="2 3">VU population</strain>
        <tissue evidence="2">Whole body</tissue>
    </source>
</reference>
<dbReference type="AlphaFoldDB" id="A0A226EZA8"/>
<feature type="compositionally biased region" description="Basic residues" evidence="1">
    <location>
        <begin position="40"/>
        <end position="54"/>
    </location>
</feature>
<feature type="region of interest" description="Disordered" evidence="1">
    <location>
        <begin position="298"/>
        <end position="324"/>
    </location>
</feature>
<comment type="caution">
    <text evidence="2">The sequence shown here is derived from an EMBL/GenBank/DDBJ whole genome shotgun (WGS) entry which is preliminary data.</text>
</comment>
<feature type="compositionally biased region" description="Basic and acidic residues" evidence="1">
    <location>
        <begin position="118"/>
        <end position="134"/>
    </location>
</feature>
<feature type="compositionally biased region" description="Basic residues" evidence="1">
    <location>
        <begin position="17"/>
        <end position="31"/>
    </location>
</feature>
<gene>
    <name evidence="2" type="ORF">Fcan01_00547</name>
</gene>
<organism evidence="2 3">
    <name type="scientific">Folsomia candida</name>
    <name type="common">Springtail</name>
    <dbReference type="NCBI Taxonomy" id="158441"/>
    <lineage>
        <taxon>Eukaryota</taxon>
        <taxon>Metazoa</taxon>
        <taxon>Ecdysozoa</taxon>
        <taxon>Arthropoda</taxon>
        <taxon>Hexapoda</taxon>
        <taxon>Collembola</taxon>
        <taxon>Entomobryomorpha</taxon>
        <taxon>Isotomoidea</taxon>
        <taxon>Isotomidae</taxon>
        <taxon>Proisotominae</taxon>
        <taxon>Folsomia</taxon>
    </lineage>
</organism>
<feature type="region of interest" description="Disordered" evidence="1">
    <location>
        <begin position="1"/>
        <end position="143"/>
    </location>
</feature>
<evidence type="ECO:0000313" key="2">
    <source>
        <dbReference type="EMBL" id="OXA62518.1"/>
    </source>
</evidence>
<feature type="compositionally biased region" description="Acidic residues" evidence="1">
    <location>
        <begin position="301"/>
        <end position="314"/>
    </location>
</feature>